<dbReference type="SUPFAM" id="SSF55781">
    <property type="entry name" value="GAF domain-like"/>
    <property type="match status" value="1"/>
</dbReference>
<dbReference type="Gene3D" id="3.40.50.2300">
    <property type="match status" value="1"/>
</dbReference>
<dbReference type="InterPro" id="IPR029016">
    <property type="entry name" value="GAF-like_dom_sf"/>
</dbReference>
<sequence>MEDRPVYVRFWGTRGSIPKSGVNLLRYGGSTACVEVVTNAGTLLVIDCGTGAHALGQNLLASAGRSKSGHLLVSHTHWDHIQGLPFFAPLFSPENRWDIYAPRGVRQSLQETLAGQMQSAYFPVTLEELGADIHYHELVEGTLQIGDVRVSTRYLNHPALTLGYRLQADGASLVYASDHEPHTRELATGQGHVTGEDFRHIEFLRGADLVIHDAQFTPEEYGRRVGWGHSTGEYAARVCQLAEARALALTHHDPERHDSDIDQIVQRLAVSLGAESPLRVFAAAEGQVLTLVGRSEALPAEQNASPAKAEPAALLQQSVVIGAVDPTLTALLAEAVRTDGFRVTLSQSGQQVVGLVEAERPSLVLLEHSPGVIDGMAACRAIRQLPIEDARNLPVVLLQTGRDDARDQEPCETERLEAPFSSAYLQARVRAWMLRQACRWERAELAPGEEQRLAALRRLDILDTPPDERFDRLTRLAAAVFEVPIVLVTLVDRDRQWFKSRYGLELLETHRDLSFCAHAILGDEVMVVPDTRLDDRFADNPVVTAAPHVRFYAGYPIRDAAGFCLGTLCLIDTRPRELDPAKLGLLDDFGTLVRREMGGC</sequence>
<dbReference type="SUPFAM" id="SSF56281">
    <property type="entry name" value="Metallo-hydrolase/oxidoreductase"/>
    <property type="match status" value="1"/>
</dbReference>
<reference evidence="5 6" key="1">
    <citation type="journal article" date="2016" name="J. Microbiol.">
        <title>Dankookia rubra gen. nov., sp. nov., an alphaproteobacterium isolated from sediment of a shallow stream.</title>
        <authorList>
            <person name="Kim W.H."/>
            <person name="Kim D.H."/>
            <person name="Kang K."/>
            <person name="Ahn T.Y."/>
        </authorList>
    </citation>
    <scope>NUCLEOTIDE SEQUENCE [LARGE SCALE GENOMIC DNA]</scope>
    <source>
        <strain evidence="5 6">JCM30602</strain>
    </source>
</reference>
<dbReference type="InterPro" id="IPR036866">
    <property type="entry name" value="RibonucZ/Hydroxyglut_hydro"/>
</dbReference>
<gene>
    <name evidence="5" type="ORF">E2C06_27050</name>
</gene>
<evidence type="ECO:0000313" key="5">
    <source>
        <dbReference type="EMBL" id="TDH59483.1"/>
    </source>
</evidence>
<dbReference type="CDD" id="cd07715">
    <property type="entry name" value="TaR3-like_MBL-fold"/>
    <property type="match status" value="1"/>
</dbReference>
<keyword evidence="2" id="KW-0418">Kinase</keyword>
<keyword evidence="1" id="KW-0808">Transferase</keyword>
<dbReference type="Gene3D" id="3.30.450.40">
    <property type="match status" value="1"/>
</dbReference>
<dbReference type="SUPFAM" id="SSF52172">
    <property type="entry name" value="CheY-like"/>
    <property type="match status" value="1"/>
</dbReference>
<dbReference type="GO" id="GO:0000160">
    <property type="term" value="P:phosphorelay signal transduction system"/>
    <property type="evidence" value="ECO:0007669"/>
    <property type="project" value="InterPro"/>
</dbReference>
<dbReference type="GO" id="GO:0016301">
    <property type="term" value="F:kinase activity"/>
    <property type="evidence" value="ECO:0007669"/>
    <property type="project" value="UniProtKB-KW"/>
</dbReference>
<evidence type="ECO:0000259" key="4">
    <source>
        <dbReference type="PROSITE" id="PS50110"/>
    </source>
</evidence>
<dbReference type="InterPro" id="IPR001279">
    <property type="entry name" value="Metallo-B-lactamas"/>
</dbReference>
<dbReference type="OrthoDB" id="9773738at2"/>
<evidence type="ECO:0000256" key="3">
    <source>
        <dbReference type="PROSITE-ProRule" id="PRU00169"/>
    </source>
</evidence>
<dbReference type="Proteomes" id="UP000295096">
    <property type="component" value="Unassembled WGS sequence"/>
</dbReference>
<dbReference type="PANTHER" id="PTHR43102">
    <property type="entry name" value="SLR1143 PROTEIN"/>
    <property type="match status" value="1"/>
</dbReference>
<dbReference type="InterPro" id="IPR003018">
    <property type="entry name" value="GAF"/>
</dbReference>
<dbReference type="PANTHER" id="PTHR43102:SF2">
    <property type="entry name" value="GAF DOMAIN-CONTAINING PROTEIN"/>
    <property type="match status" value="1"/>
</dbReference>
<dbReference type="Pfam" id="PF12706">
    <property type="entry name" value="Lactamase_B_2"/>
    <property type="match status" value="1"/>
</dbReference>
<dbReference type="Pfam" id="PF01590">
    <property type="entry name" value="GAF"/>
    <property type="match status" value="1"/>
</dbReference>
<feature type="domain" description="Response regulatory" evidence="4">
    <location>
        <begin position="318"/>
        <end position="433"/>
    </location>
</feature>
<name>A0A4R5Q9Z7_9PROT</name>
<dbReference type="PROSITE" id="PS50110">
    <property type="entry name" value="RESPONSE_REGULATORY"/>
    <property type="match status" value="1"/>
</dbReference>
<dbReference type="EMBL" id="SMSJ01000064">
    <property type="protein sequence ID" value="TDH59483.1"/>
    <property type="molecule type" value="Genomic_DNA"/>
</dbReference>
<accession>A0A4R5Q9Z7</accession>
<dbReference type="SMART" id="SM00065">
    <property type="entry name" value="GAF"/>
    <property type="match status" value="1"/>
</dbReference>
<keyword evidence="6" id="KW-1185">Reference proteome</keyword>
<dbReference type="Gene3D" id="3.60.15.10">
    <property type="entry name" value="Ribonuclease Z/Hydroxyacylglutathione hydrolase-like"/>
    <property type="match status" value="1"/>
</dbReference>
<comment type="caution">
    <text evidence="3">Lacks conserved residue(s) required for the propagation of feature annotation.</text>
</comment>
<evidence type="ECO:0000313" key="6">
    <source>
        <dbReference type="Proteomes" id="UP000295096"/>
    </source>
</evidence>
<protein>
    <submittedName>
        <fullName evidence="5">GAF domain-containing protein</fullName>
    </submittedName>
</protein>
<evidence type="ECO:0000256" key="2">
    <source>
        <dbReference type="ARBA" id="ARBA00022777"/>
    </source>
</evidence>
<organism evidence="5 6">
    <name type="scientific">Dankookia rubra</name>
    <dbReference type="NCBI Taxonomy" id="1442381"/>
    <lineage>
        <taxon>Bacteria</taxon>
        <taxon>Pseudomonadati</taxon>
        <taxon>Pseudomonadota</taxon>
        <taxon>Alphaproteobacteria</taxon>
        <taxon>Acetobacterales</taxon>
        <taxon>Roseomonadaceae</taxon>
        <taxon>Dankookia</taxon>
    </lineage>
</organism>
<dbReference type="SMART" id="SM00849">
    <property type="entry name" value="Lactamase_B"/>
    <property type="match status" value="1"/>
</dbReference>
<dbReference type="AlphaFoldDB" id="A0A4R5Q9Z7"/>
<comment type="caution">
    <text evidence="5">The sequence shown here is derived from an EMBL/GenBank/DDBJ whole genome shotgun (WGS) entry which is preliminary data.</text>
</comment>
<dbReference type="InterPro" id="IPR011006">
    <property type="entry name" value="CheY-like_superfamily"/>
</dbReference>
<dbReference type="InterPro" id="IPR001789">
    <property type="entry name" value="Sig_transdc_resp-reg_receiver"/>
</dbReference>
<proteinExistence type="predicted"/>
<evidence type="ECO:0000256" key="1">
    <source>
        <dbReference type="ARBA" id="ARBA00022679"/>
    </source>
</evidence>